<evidence type="ECO:0000259" key="2">
    <source>
        <dbReference type="SMART" id="SM00992"/>
    </source>
</evidence>
<dbReference type="Gene3D" id="2.30.30.390">
    <property type="entry name" value="Hemimethylated DNA-binding domain"/>
    <property type="match status" value="1"/>
</dbReference>
<protein>
    <recommendedName>
        <fullName evidence="1">Heat shock protein HspQ</fullName>
    </recommendedName>
</protein>
<evidence type="ECO:0000313" key="4">
    <source>
        <dbReference type="Proteomes" id="UP000278756"/>
    </source>
</evidence>
<dbReference type="InterPro" id="IPR036623">
    <property type="entry name" value="Hemimethylated_DNA-bd_sf"/>
</dbReference>
<dbReference type="Proteomes" id="UP000278756">
    <property type="component" value="Chromosome 2"/>
</dbReference>
<dbReference type="NCBIfam" id="TIGR02097">
    <property type="entry name" value="yccV"/>
    <property type="match status" value="1"/>
</dbReference>
<proteinExistence type="predicted"/>
<dbReference type="SMART" id="SM00992">
    <property type="entry name" value="YccV-like"/>
    <property type="match status" value="1"/>
</dbReference>
<gene>
    <name evidence="3" type="ORF">EM6_2627</name>
</gene>
<organism evidence="3 4">
    <name type="scientific">Asticcacaulis excentricus</name>
    <dbReference type="NCBI Taxonomy" id="78587"/>
    <lineage>
        <taxon>Bacteria</taxon>
        <taxon>Pseudomonadati</taxon>
        <taxon>Pseudomonadota</taxon>
        <taxon>Alphaproteobacteria</taxon>
        <taxon>Caulobacterales</taxon>
        <taxon>Caulobacteraceae</taxon>
        <taxon>Asticcacaulis</taxon>
    </lineage>
</organism>
<reference evidence="4" key="1">
    <citation type="journal article" date="2017" name="Biotechnol. Biofuels">
        <title>Evaluation of environmental bacterial communities as a factor affecting the growth of duckweed Lemna minor.</title>
        <authorList>
            <person name="Ishizawa H."/>
            <person name="Kuroda M."/>
            <person name="Morikawa M."/>
            <person name="Ike M."/>
        </authorList>
    </citation>
    <scope>NUCLEOTIDE SEQUENCE [LARGE SCALE GENOMIC DNA]</scope>
    <source>
        <strain evidence="4">M6</strain>
    </source>
</reference>
<dbReference type="OrthoDB" id="9797680at2"/>
<dbReference type="GO" id="GO:0003677">
    <property type="term" value="F:DNA binding"/>
    <property type="evidence" value="ECO:0007669"/>
    <property type="project" value="UniProtKB-UniRule"/>
</dbReference>
<evidence type="ECO:0000256" key="1">
    <source>
        <dbReference type="NCBIfam" id="TIGR02097"/>
    </source>
</evidence>
<evidence type="ECO:0000313" key="3">
    <source>
        <dbReference type="EMBL" id="BBF82008.1"/>
    </source>
</evidence>
<dbReference type="SUPFAM" id="SSF141255">
    <property type="entry name" value="YccV-like"/>
    <property type="match status" value="1"/>
</dbReference>
<dbReference type="AlphaFoldDB" id="A0A3G9GBS0"/>
<dbReference type="EMBL" id="AP018828">
    <property type="protein sequence ID" value="BBF82008.1"/>
    <property type="molecule type" value="Genomic_DNA"/>
</dbReference>
<dbReference type="InterPro" id="IPR011722">
    <property type="entry name" value="Hemimethylated_DNA-bd_dom"/>
</dbReference>
<name>A0A3G9GBS0_9CAUL</name>
<reference evidence="4" key="2">
    <citation type="journal article" date="2017" name="Plant Physiol. Biochem.">
        <title>Differential oxidative and antioxidative response of duckweed Lemna minor toward plant growth promoting/inhibiting bacteria.</title>
        <authorList>
            <person name="Ishizawa H."/>
            <person name="Kuroda M."/>
            <person name="Morikawa M."/>
            <person name="Ike M."/>
        </authorList>
    </citation>
    <scope>NUCLEOTIDE SEQUENCE [LARGE SCALE GENOMIC DNA]</scope>
    <source>
        <strain evidence="4">M6</strain>
    </source>
</reference>
<dbReference type="Pfam" id="PF08755">
    <property type="entry name" value="YccV-like"/>
    <property type="match status" value="1"/>
</dbReference>
<dbReference type="RefSeq" id="WP_126423637.1">
    <property type="nucleotide sequence ID" value="NZ_AP018828.1"/>
</dbReference>
<sequence>MMTDSVSGSVTGAYTAGQGDRAARFGIGELVRHVLFDFRGVVFDIDPQFSDTEEWLLAIPEAVRPEKDQPFYHLLAENGDICYVAYASEGNLCPDDTGMPLRHPQAELIFERFENGRYLLKSRLAN</sequence>
<keyword evidence="3" id="KW-0238">DNA-binding</keyword>
<accession>A0A3G9GBS0</accession>
<feature type="domain" description="Hemimethylated DNA-binding" evidence="2">
    <location>
        <begin position="22"/>
        <end position="121"/>
    </location>
</feature>